<dbReference type="GO" id="GO:0042597">
    <property type="term" value="C:periplasmic space"/>
    <property type="evidence" value="ECO:0007669"/>
    <property type="project" value="UniProtKB-SubCell"/>
</dbReference>
<feature type="signal peptide" evidence="6">
    <location>
        <begin position="1"/>
        <end position="25"/>
    </location>
</feature>
<dbReference type="AlphaFoldDB" id="A0A512AQR5"/>
<keyword evidence="3 6" id="KW-0732">Signal</keyword>
<gene>
    <name evidence="8" type="ORF">NSE01_38750</name>
</gene>
<protein>
    <submittedName>
        <fullName evidence="8">Copper resistance protein C</fullName>
    </submittedName>
</protein>
<reference evidence="8 9" key="1">
    <citation type="submission" date="2019-07" db="EMBL/GenBank/DDBJ databases">
        <title>Whole genome shotgun sequence of Novosphingobium sediminis NBRC 106119.</title>
        <authorList>
            <person name="Hosoyama A."/>
            <person name="Uohara A."/>
            <person name="Ohji S."/>
            <person name="Ichikawa N."/>
        </authorList>
    </citation>
    <scope>NUCLEOTIDE SEQUENCE [LARGE SCALE GENOMIC DNA]</scope>
    <source>
        <strain evidence="8 9">NBRC 106119</strain>
    </source>
</reference>
<dbReference type="InterPro" id="IPR047685">
    <property type="entry name" value="CopC-like"/>
</dbReference>
<evidence type="ECO:0000313" key="8">
    <source>
        <dbReference type="EMBL" id="GEO02043.1"/>
    </source>
</evidence>
<dbReference type="GO" id="GO:0046688">
    <property type="term" value="P:response to copper ion"/>
    <property type="evidence" value="ECO:0007669"/>
    <property type="project" value="InterPro"/>
</dbReference>
<dbReference type="Gene3D" id="2.60.40.1220">
    <property type="match status" value="1"/>
</dbReference>
<dbReference type="NCBIfam" id="NF033814">
    <property type="entry name" value="copper_CopC"/>
    <property type="match status" value="1"/>
</dbReference>
<feature type="domain" description="CopC" evidence="7">
    <location>
        <begin position="26"/>
        <end position="128"/>
    </location>
</feature>
<dbReference type="SUPFAM" id="SSF81296">
    <property type="entry name" value="E set domains"/>
    <property type="match status" value="1"/>
</dbReference>
<dbReference type="InterPro" id="IPR014756">
    <property type="entry name" value="Ig_E-set"/>
</dbReference>
<dbReference type="Proteomes" id="UP000321464">
    <property type="component" value="Unassembled WGS sequence"/>
</dbReference>
<organism evidence="8 9">
    <name type="scientific">Novosphingobium sediminis</name>
    <dbReference type="NCBI Taxonomy" id="707214"/>
    <lineage>
        <taxon>Bacteria</taxon>
        <taxon>Pseudomonadati</taxon>
        <taxon>Pseudomonadota</taxon>
        <taxon>Alphaproteobacteria</taxon>
        <taxon>Sphingomonadales</taxon>
        <taxon>Sphingomonadaceae</taxon>
        <taxon>Novosphingobium</taxon>
    </lineage>
</organism>
<dbReference type="GO" id="GO:0005507">
    <property type="term" value="F:copper ion binding"/>
    <property type="evidence" value="ECO:0007669"/>
    <property type="project" value="InterPro"/>
</dbReference>
<comment type="similarity">
    <text evidence="2">Belongs to the CopC family.</text>
</comment>
<dbReference type="InterPro" id="IPR014755">
    <property type="entry name" value="Cu-Rt/internalin_Ig-like"/>
</dbReference>
<keyword evidence="4" id="KW-0574">Periplasm</keyword>
<name>A0A512AQR5_9SPHN</name>
<evidence type="ECO:0000256" key="1">
    <source>
        <dbReference type="ARBA" id="ARBA00004418"/>
    </source>
</evidence>
<keyword evidence="9" id="KW-1185">Reference proteome</keyword>
<feature type="chain" id="PRO_5022044312" evidence="6">
    <location>
        <begin position="26"/>
        <end position="129"/>
    </location>
</feature>
<dbReference type="EMBL" id="BJYR01000032">
    <property type="protein sequence ID" value="GEO02043.1"/>
    <property type="molecule type" value="Genomic_DNA"/>
</dbReference>
<evidence type="ECO:0000256" key="2">
    <source>
        <dbReference type="ARBA" id="ARBA00010509"/>
    </source>
</evidence>
<evidence type="ECO:0000256" key="6">
    <source>
        <dbReference type="SAM" id="SignalP"/>
    </source>
</evidence>
<evidence type="ECO:0000256" key="4">
    <source>
        <dbReference type="ARBA" id="ARBA00022764"/>
    </source>
</evidence>
<dbReference type="InterPro" id="IPR007348">
    <property type="entry name" value="CopC_dom"/>
</dbReference>
<sequence length="129" mass="13283">MKFTSLLAAVAIAASAVTYPAAALAHTKVVASTPAEGATVASARTVTLSFSEALLPPTAAASLVMTAMPGMKDHGEMAIRNFTTAWSNGNKTMTLTLAKPLAKGTYEVRWQAAGADGHRMKGTLTFTIG</sequence>
<accession>A0A512AQR5</accession>
<comment type="subcellular location">
    <subcellularLocation>
        <location evidence="1">Periplasm</location>
    </subcellularLocation>
</comment>
<evidence type="ECO:0000256" key="5">
    <source>
        <dbReference type="ARBA" id="ARBA00023008"/>
    </source>
</evidence>
<dbReference type="RefSeq" id="WP_147161287.1">
    <property type="nucleotide sequence ID" value="NZ_BJYR01000032.1"/>
</dbReference>
<proteinExistence type="inferred from homology"/>
<keyword evidence="5" id="KW-0186">Copper</keyword>
<evidence type="ECO:0000259" key="7">
    <source>
        <dbReference type="Pfam" id="PF04234"/>
    </source>
</evidence>
<evidence type="ECO:0000313" key="9">
    <source>
        <dbReference type="Proteomes" id="UP000321464"/>
    </source>
</evidence>
<evidence type="ECO:0000256" key="3">
    <source>
        <dbReference type="ARBA" id="ARBA00022729"/>
    </source>
</evidence>
<comment type="caution">
    <text evidence="8">The sequence shown here is derived from an EMBL/GenBank/DDBJ whole genome shotgun (WGS) entry which is preliminary data.</text>
</comment>
<dbReference type="OrthoDB" id="9796814at2"/>
<dbReference type="Pfam" id="PF04234">
    <property type="entry name" value="CopC"/>
    <property type="match status" value="1"/>
</dbReference>